<dbReference type="AlphaFoldDB" id="A0AA36FVX4"/>
<keyword evidence="1" id="KW-1133">Transmembrane helix</keyword>
<accession>A0AA36FVX4</accession>
<name>A0AA36FVX4_9BILA</name>
<evidence type="ECO:0000313" key="3">
    <source>
        <dbReference type="Proteomes" id="UP001177023"/>
    </source>
</evidence>
<feature type="transmembrane region" description="Helical" evidence="1">
    <location>
        <begin position="15"/>
        <end position="37"/>
    </location>
</feature>
<organism evidence="2 3">
    <name type="scientific">Mesorhabditis spiculigera</name>
    <dbReference type="NCBI Taxonomy" id="96644"/>
    <lineage>
        <taxon>Eukaryota</taxon>
        <taxon>Metazoa</taxon>
        <taxon>Ecdysozoa</taxon>
        <taxon>Nematoda</taxon>
        <taxon>Chromadorea</taxon>
        <taxon>Rhabditida</taxon>
        <taxon>Rhabditina</taxon>
        <taxon>Rhabditomorpha</taxon>
        <taxon>Rhabditoidea</taxon>
        <taxon>Rhabditidae</taxon>
        <taxon>Mesorhabditinae</taxon>
        <taxon>Mesorhabditis</taxon>
    </lineage>
</organism>
<protein>
    <submittedName>
        <fullName evidence="2">Uncharacterized protein</fullName>
    </submittedName>
</protein>
<keyword evidence="3" id="KW-1185">Reference proteome</keyword>
<feature type="non-terminal residue" evidence="2">
    <location>
        <position position="270"/>
    </location>
</feature>
<feature type="transmembrane region" description="Helical" evidence="1">
    <location>
        <begin position="57"/>
        <end position="78"/>
    </location>
</feature>
<comment type="caution">
    <text evidence="2">The sequence shown here is derived from an EMBL/GenBank/DDBJ whole genome shotgun (WGS) entry which is preliminary data.</text>
</comment>
<feature type="transmembrane region" description="Helical" evidence="1">
    <location>
        <begin position="99"/>
        <end position="120"/>
    </location>
</feature>
<keyword evidence="1" id="KW-0812">Transmembrane</keyword>
<keyword evidence="1" id="KW-0472">Membrane</keyword>
<feature type="transmembrane region" description="Helical" evidence="1">
    <location>
        <begin position="161"/>
        <end position="181"/>
    </location>
</feature>
<dbReference type="Proteomes" id="UP001177023">
    <property type="component" value="Unassembled WGS sequence"/>
</dbReference>
<evidence type="ECO:0000256" key="1">
    <source>
        <dbReference type="SAM" id="Phobius"/>
    </source>
</evidence>
<gene>
    <name evidence="2" type="ORF">MSPICULIGERA_LOCUS7363</name>
</gene>
<dbReference type="EMBL" id="CATQJA010001849">
    <property type="protein sequence ID" value="CAJ0568854.1"/>
    <property type="molecule type" value="Genomic_DNA"/>
</dbReference>
<sequence>MFTDKSPISESLKRLLLCMMFFAELMDTMVTIFRPIIYLPAFVIKLPNDSNFPTLSVVLGAQVYFLCFSGVFFTYFRSGILKRRLLDIDQHHYYRFMEIYAYIMFTSLGITLSCFIWMPYFEGTLKNYDRADVCIFEPLYCGRGPIIIASRPDVLNAMFRVAFWISAVGIVLYSTTVFTAVKELFSSNVKKSSRIGQVSCLFIESHSLFNGLVFIFATKAYREKLWSWLTFRKGNHQQARVQVVSLPNVLSITEIKCGYLKPIDATSKSI</sequence>
<reference evidence="2" key="1">
    <citation type="submission" date="2023-06" db="EMBL/GenBank/DDBJ databases">
        <authorList>
            <person name="Delattre M."/>
        </authorList>
    </citation>
    <scope>NUCLEOTIDE SEQUENCE</scope>
    <source>
        <strain evidence="2">AF72</strain>
    </source>
</reference>
<evidence type="ECO:0000313" key="2">
    <source>
        <dbReference type="EMBL" id="CAJ0568854.1"/>
    </source>
</evidence>
<proteinExistence type="predicted"/>